<gene>
    <name evidence="1" type="ORF">QP939_44135</name>
</gene>
<evidence type="ECO:0000313" key="2">
    <source>
        <dbReference type="Proteomes" id="UP001227101"/>
    </source>
</evidence>
<evidence type="ECO:0000313" key="1">
    <source>
        <dbReference type="EMBL" id="WIV55730.1"/>
    </source>
</evidence>
<proteinExistence type="predicted"/>
<protein>
    <submittedName>
        <fullName evidence="1">Uncharacterized protein</fullName>
    </submittedName>
</protein>
<sequence>MTETPRVPPEVLARRTELGARVVAELHRAGLPAYLRTRETPAQAGAEVVVDDLAAEEGGGVTVEWHPDPGLRLAALGVSPGDDAPERAATALAGIGRTGVVPDGLRHADEIGAHMQRALIGILVSAGLDARDLGDEDDPHVVRVGG</sequence>
<dbReference type="RefSeq" id="WP_285452791.1">
    <property type="nucleotide sequence ID" value="NZ_CP127173.1"/>
</dbReference>
<keyword evidence="2" id="KW-1185">Reference proteome</keyword>
<reference evidence="1 2" key="1">
    <citation type="submission" date="2023-06" db="EMBL/GenBank/DDBJ databases">
        <authorList>
            <person name="Oyuntsetseg B."/>
            <person name="Kim S.B."/>
        </authorList>
    </citation>
    <scope>NUCLEOTIDE SEQUENCE [LARGE SCALE GENOMIC DNA]</scope>
    <source>
        <strain evidence="1 2">2-2</strain>
    </source>
</reference>
<dbReference type="Proteomes" id="UP001227101">
    <property type="component" value="Chromosome"/>
</dbReference>
<name>A0ABY8XJB2_9PSEU</name>
<accession>A0ABY8XJB2</accession>
<organism evidence="1 2">
    <name type="scientific">Amycolatopsis nalaikhensis</name>
    <dbReference type="NCBI Taxonomy" id="715472"/>
    <lineage>
        <taxon>Bacteria</taxon>
        <taxon>Bacillati</taxon>
        <taxon>Actinomycetota</taxon>
        <taxon>Actinomycetes</taxon>
        <taxon>Pseudonocardiales</taxon>
        <taxon>Pseudonocardiaceae</taxon>
        <taxon>Amycolatopsis</taxon>
    </lineage>
</organism>
<dbReference type="EMBL" id="CP127173">
    <property type="protein sequence ID" value="WIV55730.1"/>
    <property type="molecule type" value="Genomic_DNA"/>
</dbReference>